<proteinExistence type="predicted"/>
<protein>
    <recommendedName>
        <fullName evidence="2">MDN2-binding protein C-terminal domain-containing protein</fullName>
    </recommendedName>
</protein>
<reference evidence="4" key="3">
    <citation type="submission" date="2015-06" db="UniProtKB">
        <authorList>
            <consortium name="EnsemblMetazoa"/>
        </authorList>
    </citation>
    <scope>IDENTIFICATION</scope>
</reference>
<name>R7TYH9_CAPTE</name>
<dbReference type="PANTHER" id="PTHR14382:SF1">
    <property type="entry name" value="MDM2-BINDING PROTEIN"/>
    <property type="match status" value="1"/>
</dbReference>
<dbReference type="GO" id="GO:0007089">
    <property type="term" value="P:traversing start control point of mitotic cell cycle"/>
    <property type="evidence" value="ECO:0007669"/>
    <property type="project" value="TreeGrafter"/>
</dbReference>
<dbReference type="AlphaFoldDB" id="R7TYH9"/>
<dbReference type="InterPro" id="IPR039061">
    <property type="entry name" value="MTBP"/>
</dbReference>
<dbReference type="OMA" id="HFYGEQI"/>
<feature type="domain" description="MDN2-binding protein C-terminal" evidence="2">
    <location>
        <begin position="625"/>
        <end position="725"/>
    </location>
</feature>
<accession>R7TYH9</accession>
<reference evidence="5" key="1">
    <citation type="submission" date="2012-12" db="EMBL/GenBank/DDBJ databases">
        <authorList>
            <person name="Hellsten U."/>
            <person name="Grimwood J."/>
            <person name="Chapman J.A."/>
            <person name="Shapiro H."/>
            <person name="Aerts A."/>
            <person name="Otillar R.P."/>
            <person name="Terry A.Y."/>
            <person name="Boore J.L."/>
            <person name="Simakov O."/>
            <person name="Marletaz F."/>
            <person name="Cho S.-J."/>
            <person name="Edsinger-Gonzales E."/>
            <person name="Havlak P."/>
            <person name="Kuo D.-H."/>
            <person name="Larsson T."/>
            <person name="Lv J."/>
            <person name="Arendt D."/>
            <person name="Savage R."/>
            <person name="Osoegawa K."/>
            <person name="de Jong P."/>
            <person name="Lindberg D.R."/>
            <person name="Seaver E.C."/>
            <person name="Weisblat D.A."/>
            <person name="Putnam N.H."/>
            <person name="Grigoriev I.V."/>
            <person name="Rokhsar D.S."/>
        </authorList>
    </citation>
    <scope>NUCLEOTIDE SEQUENCE</scope>
    <source>
        <strain evidence="5">I ESC-2004</strain>
    </source>
</reference>
<dbReference type="Proteomes" id="UP000014760">
    <property type="component" value="Unassembled WGS sequence"/>
</dbReference>
<dbReference type="EMBL" id="KB307653">
    <property type="protein sequence ID" value="ELT98682.1"/>
    <property type="molecule type" value="Genomic_DNA"/>
</dbReference>
<gene>
    <name evidence="3" type="ORF">CAPTEDRAFT_219155</name>
</gene>
<organism evidence="3">
    <name type="scientific">Capitella teleta</name>
    <name type="common">Polychaete worm</name>
    <dbReference type="NCBI Taxonomy" id="283909"/>
    <lineage>
        <taxon>Eukaryota</taxon>
        <taxon>Metazoa</taxon>
        <taxon>Spiralia</taxon>
        <taxon>Lophotrochozoa</taxon>
        <taxon>Annelida</taxon>
        <taxon>Polychaeta</taxon>
        <taxon>Sedentaria</taxon>
        <taxon>Scolecida</taxon>
        <taxon>Capitellidae</taxon>
        <taxon>Capitella</taxon>
    </lineage>
</organism>
<dbReference type="GO" id="GO:0034501">
    <property type="term" value="P:protein localization to kinetochore"/>
    <property type="evidence" value="ECO:0007669"/>
    <property type="project" value="TreeGrafter"/>
</dbReference>
<evidence type="ECO:0000313" key="4">
    <source>
        <dbReference type="EnsemblMetazoa" id="CapteP219155"/>
    </source>
</evidence>
<feature type="region of interest" description="Disordered" evidence="1">
    <location>
        <begin position="628"/>
        <end position="661"/>
    </location>
</feature>
<dbReference type="PANTHER" id="PTHR14382">
    <property type="entry name" value="MDM2-BINDING PROTEIN"/>
    <property type="match status" value="1"/>
</dbReference>
<dbReference type="HOGENOM" id="CLU_377338_0_0_1"/>
<dbReference type="EnsemblMetazoa" id="CapteT219155">
    <property type="protein sequence ID" value="CapteP219155"/>
    <property type="gene ID" value="CapteG219155"/>
</dbReference>
<evidence type="ECO:0000256" key="1">
    <source>
        <dbReference type="SAM" id="MobiDB-lite"/>
    </source>
</evidence>
<evidence type="ECO:0000313" key="5">
    <source>
        <dbReference type="Proteomes" id="UP000014760"/>
    </source>
</evidence>
<sequence length="735" mass="83449">MWSLAASRRKKNRFTVGRVYKPCPIICANTDSSPSRSVAYTLGTLVCRNCSATRGELALTDKSDVATSIAKSYLEVQRPQLHEDLLYHTVSSRASFLRAESGWTVANDEQDEIIPHVDLNALHSDELLSSEVFALNESLTKHDNIVDVVLIYDHENIPSIDHFILLCGSLLYLREWLNASLILIHSGEETCHPDALTPWSRLLRAGIWSSCNLTQVPRIGNCLWRGTLALNVERSETKFSGFSIEHMNSEDSLSKASDKIFSRPLAKVMEAVASVSRSLVPSHLIDTNSIYEFKVISQKEFSAKQHKISNRLHESPETCLLVRIPLVRTESQSTTAAAASWNESISRDCSQIPRLPNIDHTGVYQYFLLASDNRAVIALPMVNPNDLLPITFETKRVEISNEMQFLNLIPKINSVDFLRDLETQRLKLALKTIGDPKFDKEVYDNLWRELISRHEGIPFAQDDLQRMTLEAKIAEFTQDSDQLIQRSCLVNRCCESIRVPRQKSSESLGGLSPPTKGNYVTLDAKEFLKCFNPDGTAARENLSQILCKKRKRMKMSSSRPADVNVWPKSLNVCYHDVYYNRDNSAEETPRQHRWTSCRLSETTSTCTSAEQAHSPAIMPVTRVTHDVTDTSPAVRKRSKPSPDVQKSRNTKSERQKRSQRHNMILKEVVCSVLRKQDIDKKNPIFKSCAQRLFTITKTYVKDLNSSRNLKQEMEKISQQHVSHVVSFEKDRQSTN</sequence>
<keyword evidence="5" id="KW-1185">Reference proteome</keyword>
<dbReference type="STRING" id="283909.R7TYH9"/>
<dbReference type="GO" id="GO:0031396">
    <property type="term" value="P:regulation of protein ubiquitination"/>
    <property type="evidence" value="ECO:0007669"/>
    <property type="project" value="InterPro"/>
</dbReference>
<dbReference type="OrthoDB" id="8633268at2759"/>
<reference evidence="3 5" key="2">
    <citation type="journal article" date="2013" name="Nature">
        <title>Insights into bilaterian evolution from three spiralian genomes.</title>
        <authorList>
            <person name="Simakov O."/>
            <person name="Marletaz F."/>
            <person name="Cho S.J."/>
            <person name="Edsinger-Gonzales E."/>
            <person name="Havlak P."/>
            <person name="Hellsten U."/>
            <person name="Kuo D.H."/>
            <person name="Larsson T."/>
            <person name="Lv J."/>
            <person name="Arendt D."/>
            <person name="Savage R."/>
            <person name="Osoegawa K."/>
            <person name="de Jong P."/>
            <person name="Grimwood J."/>
            <person name="Chapman J.A."/>
            <person name="Shapiro H."/>
            <person name="Aerts A."/>
            <person name="Otillar R.P."/>
            <person name="Terry A.Y."/>
            <person name="Boore J.L."/>
            <person name="Grigoriev I.V."/>
            <person name="Lindberg D.R."/>
            <person name="Seaver E.C."/>
            <person name="Weisblat D.A."/>
            <person name="Putnam N.H."/>
            <person name="Rokhsar D.S."/>
        </authorList>
    </citation>
    <scope>NUCLEOTIDE SEQUENCE</scope>
    <source>
        <strain evidence="3 5">I ESC-2004</strain>
    </source>
</reference>
<dbReference type="GO" id="GO:0000776">
    <property type="term" value="C:kinetochore"/>
    <property type="evidence" value="ECO:0007669"/>
    <property type="project" value="TreeGrafter"/>
</dbReference>
<evidence type="ECO:0000313" key="3">
    <source>
        <dbReference type="EMBL" id="ELT98682.1"/>
    </source>
</evidence>
<dbReference type="EMBL" id="AMQN01010371">
    <property type="status" value="NOT_ANNOTATED_CDS"/>
    <property type="molecule type" value="Genomic_DNA"/>
</dbReference>
<evidence type="ECO:0000259" key="2">
    <source>
        <dbReference type="Pfam" id="PF14920"/>
    </source>
</evidence>
<dbReference type="InterPro" id="IPR029418">
    <property type="entry name" value="MTBP_C"/>
</dbReference>
<dbReference type="Pfam" id="PF14920">
    <property type="entry name" value="MTBP_C"/>
    <property type="match status" value="1"/>
</dbReference>